<dbReference type="EMBL" id="CP015243">
    <property type="protein sequence ID" value="ANF56900.1"/>
    <property type="molecule type" value="Genomic_DNA"/>
</dbReference>
<organism evidence="1 2">
    <name type="scientific">Halotalea alkalilenta</name>
    <dbReference type="NCBI Taxonomy" id="376489"/>
    <lineage>
        <taxon>Bacteria</taxon>
        <taxon>Pseudomonadati</taxon>
        <taxon>Pseudomonadota</taxon>
        <taxon>Gammaproteobacteria</taxon>
        <taxon>Oceanospirillales</taxon>
        <taxon>Halomonadaceae</taxon>
        <taxon>Halotalea</taxon>
    </lineage>
</organism>
<dbReference type="AlphaFoldDB" id="A0A172YCC8"/>
<accession>A0A172YCC8</accession>
<evidence type="ECO:0000313" key="2">
    <source>
        <dbReference type="Proteomes" id="UP000077875"/>
    </source>
</evidence>
<gene>
    <name evidence="1" type="ORF">A5892_04975</name>
</gene>
<evidence type="ECO:0000313" key="1">
    <source>
        <dbReference type="EMBL" id="ANF56900.1"/>
    </source>
</evidence>
<reference evidence="1 2" key="1">
    <citation type="submission" date="2016-04" db="EMBL/GenBank/DDBJ databases">
        <title>Complete Genome Sequence of Halotalea alkalilenta IHB B 13600.</title>
        <authorList>
            <person name="Swarnkar M.K."/>
            <person name="Sharma A."/>
            <person name="Kaushal K."/>
            <person name="Soni R."/>
            <person name="Rana S."/>
            <person name="Singh A.K."/>
            <person name="Gulati A."/>
        </authorList>
    </citation>
    <scope>NUCLEOTIDE SEQUENCE [LARGE SCALE GENOMIC DNA]</scope>
    <source>
        <strain evidence="1 2">IHB B 13600</strain>
    </source>
</reference>
<dbReference type="STRING" id="376489.A5892_04975"/>
<dbReference type="RefSeq" id="WP_064121866.1">
    <property type="nucleotide sequence ID" value="NZ_CP015243.1"/>
</dbReference>
<dbReference type="Proteomes" id="UP000077875">
    <property type="component" value="Chromosome"/>
</dbReference>
<keyword evidence="2" id="KW-1185">Reference proteome</keyword>
<dbReference type="KEGG" id="haa:A5892_04975"/>
<protein>
    <submittedName>
        <fullName evidence="1">Uncharacterized protein</fullName>
    </submittedName>
</protein>
<proteinExistence type="predicted"/>
<sequence>MSAIDWEEPGKQGVDDFYAGTQVAHPTPKAGDVVSARYRGMAVRVEVERHADGVSHGRVVAILDAKEKRHQRSGGLAVGDTVSLPDGYRAFEPKR</sequence>
<name>A0A172YCC8_9GAMM</name>